<evidence type="ECO:0000313" key="1">
    <source>
        <dbReference type="EMBL" id="MDD1796140.1"/>
    </source>
</evidence>
<dbReference type="Proteomes" id="UP001149400">
    <property type="component" value="Unassembled WGS sequence"/>
</dbReference>
<dbReference type="EMBL" id="JAJUBC010000043">
    <property type="protein sequence ID" value="MDD1796140.1"/>
    <property type="molecule type" value="Genomic_DNA"/>
</dbReference>
<sequence length="106" mass="12478">MNEFKQWADYVVSHIDVDDIPSYIFEVSQFSGCLARIFDVLGFIPEWPLHESQKEALYGIAYIRGIVKIHDYELSREAALKALEKNPDVSDYFRRTFPFIHYELNT</sequence>
<name>A0ABT5R7E9_9GAMM</name>
<dbReference type="RefSeq" id="WP_274166901.1">
    <property type="nucleotide sequence ID" value="NZ_JAJUBC010000043.1"/>
</dbReference>
<comment type="caution">
    <text evidence="1">The sequence shown here is derived from an EMBL/GenBank/DDBJ whole genome shotgun (WGS) entry which is preliminary data.</text>
</comment>
<accession>A0ABT5R7E9</accession>
<reference evidence="1" key="1">
    <citation type="submission" date="2021-12" db="EMBL/GenBank/DDBJ databases">
        <title>Enterovibrio ZSDZ35 sp. nov. and Enterovibrio ZSDZ42 sp. nov., isolated from coastal seawater in Qingdao.</title>
        <authorList>
            <person name="Zhang P."/>
        </authorList>
    </citation>
    <scope>NUCLEOTIDE SEQUENCE</scope>
    <source>
        <strain evidence="1">ZSDZ42</strain>
    </source>
</reference>
<gene>
    <name evidence="1" type="ORF">LRP50_23750</name>
</gene>
<proteinExistence type="predicted"/>
<evidence type="ECO:0000313" key="2">
    <source>
        <dbReference type="Proteomes" id="UP001149400"/>
    </source>
</evidence>
<organism evidence="1 2">
    <name type="scientific">Enterovibrio gelatinilyticus</name>
    <dbReference type="NCBI Taxonomy" id="2899819"/>
    <lineage>
        <taxon>Bacteria</taxon>
        <taxon>Pseudomonadati</taxon>
        <taxon>Pseudomonadota</taxon>
        <taxon>Gammaproteobacteria</taxon>
        <taxon>Vibrionales</taxon>
        <taxon>Vibrionaceae</taxon>
        <taxon>Enterovibrio</taxon>
    </lineage>
</organism>
<protein>
    <submittedName>
        <fullName evidence="1">Uncharacterized protein</fullName>
    </submittedName>
</protein>
<keyword evidence="2" id="KW-1185">Reference proteome</keyword>